<comment type="subcellular location">
    <subcellularLocation>
        <location evidence="1">Cell membrane</location>
        <topology evidence="1">Multi-pass membrane protein</topology>
    </subcellularLocation>
</comment>
<name>A0A6I3SGS6_HELMO</name>
<evidence type="ECO:0000313" key="8">
    <source>
        <dbReference type="Proteomes" id="UP000430670"/>
    </source>
</evidence>
<evidence type="ECO:0000256" key="2">
    <source>
        <dbReference type="ARBA" id="ARBA00022475"/>
    </source>
</evidence>
<feature type="transmembrane region" description="Helical" evidence="6">
    <location>
        <begin position="123"/>
        <end position="142"/>
    </location>
</feature>
<dbReference type="GO" id="GO:0022857">
    <property type="term" value="F:transmembrane transporter activity"/>
    <property type="evidence" value="ECO:0007669"/>
    <property type="project" value="InterPro"/>
</dbReference>
<organism evidence="7 8">
    <name type="scientific">Heliobacterium mobile</name>
    <name type="common">Heliobacillus mobilis</name>
    <dbReference type="NCBI Taxonomy" id="28064"/>
    <lineage>
        <taxon>Bacteria</taxon>
        <taxon>Bacillati</taxon>
        <taxon>Bacillota</taxon>
        <taxon>Clostridia</taxon>
        <taxon>Eubacteriales</taxon>
        <taxon>Heliobacteriaceae</taxon>
        <taxon>Heliobacterium</taxon>
    </lineage>
</organism>
<evidence type="ECO:0000256" key="4">
    <source>
        <dbReference type="ARBA" id="ARBA00022989"/>
    </source>
</evidence>
<evidence type="ECO:0000256" key="1">
    <source>
        <dbReference type="ARBA" id="ARBA00004651"/>
    </source>
</evidence>
<dbReference type="PANTHER" id="PTHR47089:SF1">
    <property type="entry name" value="GUANOSINE ABC TRANSPORTER PERMEASE PROTEIN NUPP"/>
    <property type="match status" value="1"/>
</dbReference>
<dbReference type="PANTHER" id="PTHR47089">
    <property type="entry name" value="ABC TRANSPORTER, PERMEASE PROTEIN"/>
    <property type="match status" value="1"/>
</dbReference>
<feature type="transmembrane region" description="Helical" evidence="6">
    <location>
        <begin position="279"/>
        <end position="296"/>
    </location>
</feature>
<feature type="transmembrane region" description="Helical" evidence="6">
    <location>
        <begin position="20"/>
        <end position="43"/>
    </location>
</feature>
<keyword evidence="3 6" id="KW-0812">Transmembrane</keyword>
<evidence type="ECO:0000256" key="3">
    <source>
        <dbReference type="ARBA" id="ARBA00022692"/>
    </source>
</evidence>
<gene>
    <name evidence="7" type="ORF">GJ688_03350</name>
</gene>
<sequence>MGNSWFSRWHFEKRETTSNLVLVMVPVLSVVIGLIFTGLFIALTGKDPLEVYLLMFDGAFGSAYGISETIVKSIPLLICALGLSIAFRMQLWNIGAEGQLYMGAFGATWAALTFPDWPAYQLLPVMMVAGFLAGGLWGLLPAIPRAYFKVNETITTLLMNYIAILWVDYLVVGPWKDPKSFNFPISPQFTEGAILPTLGTSRIHMGLVFGVVVALLLYIVLNYTRWGFEIRVSGESPAAARYAGMNYVKNILLVMFISGGLAGLAGMTEVSAITQRLQHGISPGYGYSAIIIAWLARLHPAAIVLVSVIFGGMLVGGYSIQTSGFSSTTVSMLQGAILFFVVGGEIFVNYRLVRGEKGGK</sequence>
<reference evidence="7 8" key="1">
    <citation type="submission" date="2019-11" db="EMBL/GenBank/DDBJ databases">
        <title>Whole-genome sequence of a the green, strictly anaerobic photosynthetic bacterium Heliobacillus mobilis DSM 6151.</title>
        <authorList>
            <person name="Kyndt J.A."/>
            <person name="Meyer T.E."/>
        </authorList>
    </citation>
    <scope>NUCLEOTIDE SEQUENCE [LARGE SCALE GENOMIC DNA]</scope>
    <source>
        <strain evidence="7 8">DSM 6151</strain>
    </source>
</reference>
<dbReference type="Pfam" id="PF02653">
    <property type="entry name" value="BPD_transp_2"/>
    <property type="match status" value="1"/>
</dbReference>
<accession>A0A6I3SGS6</accession>
<keyword evidence="5 6" id="KW-0472">Membrane</keyword>
<keyword evidence="8" id="KW-1185">Reference proteome</keyword>
<feature type="transmembrane region" description="Helical" evidence="6">
    <location>
        <begin position="332"/>
        <end position="353"/>
    </location>
</feature>
<dbReference type="EMBL" id="WNKU01000002">
    <property type="protein sequence ID" value="MTV48015.1"/>
    <property type="molecule type" value="Genomic_DNA"/>
</dbReference>
<feature type="transmembrane region" description="Helical" evidence="6">
    <location>
        <begin position="99"/>
        <end position="117"/>
    </location>
</feature>
<feature type="transmembrane region" description="Helical" evidence="6">
    <location>
        <begin position="203"/>
        <end position="221"/>
    </location>
</feature>
<keyword evidence="2" id="KW-1003">Cell membrane</keyword>
<evidence type="ECO:0000313" key="7">
    <source>
        <dbReference type="EMBL" id="MTV48015.1"/>
    </source>
</evidence>
<dbReference type="OrthoDB" id="45037at2"/>
<dbReference type="AlphaFoldDB" id="A0A6I3SGS6"/>
<dbReference type="InterPro" id="IPR001851">
    <property type="entry name" value="ABC_transp_permease"/>
</dbReference>
<feature type="transmembrane region" description="Helical" evidence="6">
    <location>
        <begin position="251"/>
        <end position="273"/>
    </location>
</feature>
<dbReference type="RefSeq" id="WP_155475112.1">
    <property type="nucleotide sequence ID" value="NZ_WNKU01000002.1"/>
</dbReference>
<evidence type="ECO:0000256" key="6">
    <source>
        <dbReference type="SAM" id="Phobius"/>
    </source>
</evidence>
<keyword evidence="4 6" id="KW-1133">Transmembrane helix</keyword>
<dbReference type="Proteomes" id="UP000430670">
    <property type="component" value="Unassembled WGS sequence"/>
</dbReference>
<proteinExistence type="predicted"/>
<feature type="transmembrane region" description="Helical" evidence="6">
    <location>
        <begin position="63"/>
        <end position="87"/>
    </location>
</feature>
<comment type="caution">
    <text evidence="7">The sequence shown here is derived from an EMBL/GenBank/DDBJ whole genome shotgun (WGS) entry which is preliminary data.</text>
</comment>
<protein>
    <submittedName>
        <fullName evidence="7">ABC transporter permease</fullName>
    </submittedName>
</protein>
<feature type="transmembrane region" description="Helical" evidence="6">
    <location>
        <begin position="154"/>
        <end position="172"/>
    </location>
</feature>
<feature type="transmembrane region" description="Helical" evidence="6">
    <location>
        <begin position="303"/>
        <end position="320"/>
    </location>
</feature>
<dbReference type="GO" id="GO:0005886">
    <property type="term" value="C:plasma membrane"/>
    <property type="evidence" value="ECO:0007669"/>
    <property type="project" value="UniProtKB-SubCell"/>
</dbReference>
<evidence type="ECO:0000256" key="5">
    <source>
        <dbReference type="ARBA" id="ARBA00023136"/>
    </source>
</evidence>
<dbReference type="CDD" id="cd06580">
    <property type="entry name" value="TM_PBP1_transp_TpRbsC_like"/>
    <property type="match status" value="1"/>
</dbReference>